<feature type="region of interest" description="Disordered" evidence="1">
    <location>
        <begin position="441"/>
        <end position="547"/>
    </location>
</feature>
<accession>A0A9W7XY39</accession>
<organism evidence="2 3">
    <name type="scientific">Coemansia erecta</name>
    <dbReference type="NCBI Taxonomy" id="147472"/>
    <lineage>
        <taxon>Eukaryota</taxon>
        <taxon>Fungi</taxon>
        <taxon>Fungi incertae sedis</taxon>
        <taxon>Zoopagomycota</taxon>
        <taxon>Kickxellomycotina</taxon>
        <taxon>Kickxellomycetes</taxon>
        <taxon>Kickxellales</taxon>
        <taxon>Kickxellaceae</taxon>
        <taxon>Coemansia</taxon>
    </lineage>
</organism>
<feature type="compositionally biased region" description="Polar residues" evidence="1">
    <location>
        <begin position="486"/>
        <end position="502"/>
    </location>
</feature>
<sequence length="630" mass="67305">MHSKTPPLEPRPRLQPEQQTQQLYSGQTFRPPIFPTPANSEETIAPSSANTLGRSKDKQAFEFAKSVLQSTLNSTAERSLSLSAPTTPCISRRPTSHDSISQDRLPAHEQTVSSPFQKQQQQQPHLENSQFGGHKAVHHMLAASLAAGIQSLPNSTTDTSFSRRSLRFRHQRTQSVQGAVTPQSLTTSGGFTTDGGPRSAIGSGDRAWRRSRRGSMAVSANLSITQGLPVDLDRIDMDDEDEDDDGDDVEGNVDGSGRSSCGDGDIDDDSMALDDNNDSLLEYPPSYGWRASEGDLDSGERIRPLPASRANSLETIQPPSSRRRQSMNVPRNKAFLRLLSLVEEDRQPLASEMEHEGQITRSIRHTNVQEWLRSESAHLNQPAMHATPPLEDPVASSAPVTATQCMGSPLRNPTRAAAGSAFDYYAATTALPREIIFPASPSSSAVSSPKLGASSIPQASVSTMSPSGLSISTTAVRSAKRKSSEDSSASPVDQLLSQNTPSRLHPYKRQAMSPSGLRSQIPIGGSSRRKILLPSTRSNPSSPQLMSRPIAMPVTSHQLQPAHSGHSSSSAGTCPVGQIGGAAGILGSRARSRSGAGLGYGTNGAGLSILQANGVFSRMNINDKMDDSPS</sequence>
<name>A0A9W7XY39_9FUNG</name>
<gene>
    <name evidence="2" type="ORF">LPJ53_004815</name>
</gene>
<feature type="compositionally biased region" description="Low complexity" evidence="1">
    <location>
        <begin position="252"/>
        <end position="263"/>
    </location>
</feature>
<dbReference type="EMBL" id="JANBOJ010000245">
    <property type="protein sequence ID" value="KAJ1720574.1"/>
    <property type="molecule type" value="Genomic_DNA"/>
</dbReference>
<dbReference type="AlphaFoldDB" id="A0A9W7XY39"/>
<feature type="region of interest" description="Disordered" evidence="1">
    <location>
        <begin position="1"/>
        <end position="56"/>
    </location>
</feature>
<feature type="compositionally biased region" description="Polar residues" evidence="1">
    <location>
        <begin position="72"/>
        <end position="89"/>
    </location>
</feature>
<protein>
    <submittedName>
        <fullName evidence="2">Uncharacterized protein</fullName>
    </submittedName>
</protein>
<reference evidence="2" key="1">
    <citation type="submission" date="2022-07" db="EMBL/GenBank/DDBJ databases">
        <title>Phylogenomic reconstructions and comparative analyses of Kickxellomycotina fungi.</title>
        <authorList>
            <person name="Reynolds N.K."/>
            <person name="Stajich J.E."/>
            <person name="Barry K."/>
            <person name="Grigoriev I.V."/>
            <person name="Crous P."/>
            <person name="Smith M.E."/>
        </authorList>
    </citation>
    <scope>NUCLEOTIDE SEQUENCE</scope>
    <source>
        <strain evidence="2">NBRC 32514</strain>
    </source>
</reference>
<dbReference type="Proteomes" id="UP001149813">
    <property type="component" value="Unassembled WGS sequence"/>
</dbReference>
<feature type="compositionally biased region" description="Polar residues" evidence="1">
    <location>
        <begin position="309"/>
        <end position="320"/>
    </location>
</feature>
<feature type="compositionally biased region" description="Polar residues" evidence="1">
    <location>
        <begin position="456"/>
        <end position="476"/>
    </location>
</feature>
<feature type="region of interest" description="Disordered" evidence="1">
    <location>
        <begin position="72"/>
        <end position="128"/>
    </location>
</feature>
<comment type="caution">
    <text evidence="2">The sequence shown here is derived from an EMBL/GenBank/DDBJ whole genome shotgun (WGS) entry which is preliminary data.</text>
</comment>
<evidence type="ECO:0000256" key="1">
    <source>
        <dbReference type="SAM" id="MobiDB-lite"/>
    </source>
</evidence>
<feature type="compositionally biased region" description="Polar residues" evidence="1">
    <location>
        <begin position="173"/>
        <end position="191"/>
    </location>
</feature>
<evidence type="ECO:0000313" key="3">
    <source>
        <dbReference type="Proteomes" id="UP001149813"/>
    </source>
</evidence>
<proteinExistence type="predicted"/>
<keyword evidence="3" id="KW-1185">Reference proteome</keyword>
<feature type="compositionally biased region" description="Low complexity" evidence="1">
    <location>
        <begin position="441"/>
        <end position="455"/>
    </location>
</feature>
<feature type="compositionally biased region" description="Polar residues" evidence="1">
    <location>
        <begin position="535"/>
        <end position="545"/>
    </location>
</feature>
<feature type="region of interest" description="Disordered" evidence="1">
    <location>
        <begin position="170"/>
        <end position="327"/>
    </location>
</feature>
<feature type="compositionally biased region" description="Polar residues" evidence="1">
    <location>
        <begin position="37"/>
        <end position="53"/>
    </location>
</feature>
<dbReference type="OrthoDB" id="5581516at2759"/>
<feature type="compositionally biased region" description="Acidic residues" evidence="1">
    <location>
        <begin position="236"/>
        <end position="251"/>
    </location>
</feature>
<evidence type="ECO:0000313" key="2">
    <source>
        <dbReference type="EMBL" id="KAJ1720574.1"/>
    </source>
</evidence>
<feature type="compositionally biased region" description="Acidic residues" evidence="1">
    <location>
        <begin position="264"/>
        <end position="277"/>
    </location>
</feature>